<sequence>MVNLVQNTTEVESEACNGEQPTFCLSMLPHVQQTSTHTNKSVRHKARLGK</sequence>
<evidence type="ECO:0000313" key="2">
    <source>
        <dbReference type="Proteomes" id="UP001152888"/>
    </source>
</evidence>
<dbReference type="EMBL" id="CAKOFQ010006988">
    <property type="protein sequence ID" value="CAH1985903.1"/>
    <property type="molecule type" value="Genomic_DNA"/>
</dbReference>
<keyword evidence="2" id="KW-1185">Reference proteome</keyword>
<protein>
    <submittedName>
        <fullName evidence="1">Uncharacterized protein</fullName>
    </submittedName>
</protein>
<dbReference type="AlphaFoldDB" id="A0A9P0L7R9"/>
<gene>
    <name evidence="1" type="ORF">ACAOBT_LOCUS16939</name>
</gene>
<evidence type="ECO:0000313" key="1">
    <source>
        <dbReference type="EMBL" id="CAH1985903.1"/>
    </source>
</evidence>
<accession>A0A9P0L7R9</accession>
<comment type="caution">
    <text evidence="1">The sequence shown here is derived from an EMBL/GenBank/DDBJ whole genome shotgun (WGS) entry which is preliminary data.</text>
</comment>
<proteinExistence type="predicted"/>
<dbReference type="Proteomes" id="UP001152888">
    <property type="component" value="Unassembled WGS sequence"/>
</dbReference>
<name>A0A9P0L7R9_ACAOB</name>
<reference evidence="1" key="1">
    <citation type="submission" date="2022-03" db="EMBL/GenBank/DDBJ databases">
        <authorList>
            <person name="Sayadi A."/>
        </authorList>
    </citation>
    <scope>NUCLEOTIDE SEQUENCE</scope>
</reference>
<organism evidence="1 2">
    <name type="scientific">Acanthoscelides obtectus</name>
    <name type="common">Bean weevil</name>
    <name type="synonym">Bruchus obtectus</name>
    <dbReference type="NCBI Taxonomy" id="200917"/>
    <lineage>
        <taxon>Eukaryota</taxon>
        <taxon>Metazoa</taxon>
        <taxon>Ecdysozoa</taxon>
        <taxon>Arthropoda</taxon>
        <taxon>Hexapoda</taxon>
        <taxon>Insecta</taxon>
        <taxon>Pterygota</taxon>
        <taxon>Neoptera</taxon>
        <taxon>Endopterygota</taxon>
        <taxon>Coleoptera</taxon>
        <taxon>Polyphaga</taxon>
        <taxon>Cucujiformia</taxon>
        <taxon>Chrysomeloidea</taxon>
        <taxon>Chrysomelidae</taxon>
        <taxon>Bruchinae</taxon>
        <taxon>Bruchini</taxon>
        <taxon>Acanthoscelides</taxon>
    </lineage>
</organism>